<accession>A0A067L4Z8</accession>
<keyword evidence="2" id="KW-0812">Transmembrane</keyword>
<evidence type="ECO:0000313" key="4">
    <source>
        <dbReference type="Proteomes" id="UP000027138"/>
    </source>
</evidence>
<name>A0A067L4Z8_JATCU</name>
<dbReference type="EMBL" id="KK914267">
    <property type="protein sequence ID" value="KDP43502.1"/>
    <property type="molecule type" value="Genomic_DNA"/>
</dbReference>
<feature type="transmembrane region" description="Helical" evidence="2">
    <location>
        <begin position="221"/>
        <end position="242"/>
    </location>
</feature>
<feature type="region of interest" description="Disordered" evidence="1">
    <location>
        <begin position="131"/>
        <end position="188"/>
    </location>
</feature>
<feature type="compositionally biased region" description="Polar residues" evidence="1">
    <location>
        <begin position="133"/>
        <end position="147"/>
    </location>
</feature>
<dbReference type="OrthoDB" id="10566967at2759"/>
<organism evidence="3 4">
    <name type="scientific">Jatropha curcas</name>
    <name type="common">Barbados nut</name>
    <dbReference type="NCBI Taxonomy" id="180498"/>
    <lineage>
        <taxon>Eukaryota</taxon>
        <taxon>Viridiplantae</taxon>
        <taxon>Streptophyta</taxon>
        <taxon>Embryophyta</taxon>
        <taxon>Tracheophyta</taxon>
        <taxon>Spermatophyta</taxon>
        <taxon>Magnoliopsida</taxon>
        <taxon>eudicotyledons</taxon>
        <taxon>Gunneridae</taxon>
        <taxon>Pentapetalae</taxon>
        <taxon>rosids</taxon>
        <taxon>fabids</taxon>
        <taxon>Malpighiales</taxon>
        <taxon>Euphorbiaceae</taxon>
        <taxon>Crotonoideae</taxon>
        <taxon>Jatropheae</taxon>
        <taxon>Jatropha</taxon>
    </lineage>
</organism>
<feature type="compositionally biased region" description="Basic and acidic residues" evidence="1">
    <location>
        <begin position="164"/>
        <end position="177"/>
    </location>
</feature>
<protein>
    <submittedName>
        <fullName evidence="3">Uncharacterized protein</fullName>
    </submittedName>
</protein>
<keyword evidence="2" id="KW-1133">Transmembrane helix</keyword>
<reference evidence="3 4" key="1">
    <citation type="journal article" date="2014" name="PLoS ONE">
        <title>Global Analysis of Gene Expression Profiles in Physic Nut (Jatropha curcas L.) Seedlings Exposed to Salt Stress.</title>
        <authorList>
            <person name="Zhang L."/>
            <person name="Zhang C."/>
            <person name="Wu P."/>
            <person name="Chen Y."/>
            <person name="Li M."/>
            <person name="Jiang H."/>
            <person name="Wu G."/>
        </authorList>
    </citation>
    <scope>NUCLEOTIDE SEQUENCE [LARGE SCALE GENOMIC DNA]</scope>
    <source>
        <strain evidence="4">cv. GZQX0401</strain>
        <tissue evidence="3">Young leaves</tissue>
    </source>
</reference>
<evidence type="ECO:0000256" key="2">
    <source>
        <dbReference type="SAM" id="Phobius"/>
    </source>
</evidence>
<dbReference type="AlphaFoldDB" id="A0A067L4Z8"/>
<keyword evidence="4" id="KW-1185">Reference proteome</keyword>
<feature type="compositionally biased region" description="Polar residues" evidence="1">
    <location>
        <begin position="38"/>
        <end position="61"/>
    </location>
</feature>
<feature type="region of interest" description="Disordered" evidence="1">
    <location>
        <begin position="1"/>
        <end position="61"/>
    </location>
</feature>
<evidence type="ECO:0000313" key="3">
    <source>
        <dbReference type="EMBL" id="KDP43502.1"/>
    </source>
</evidence>
<gene>
    <name evidence="3" type="ORF">JCGZ_16789</name>
</gene>
<dbReference type="Proteomes" id="UP000027138">
    <property type="component" value="Unassembled WGS sequence"/>
</dbReference>
<keyword evidence="2" id="KW-0472">Membrane</keyword>
<evidence type="ECO:0000256" key="1">
    <source>
        <dbReference type="SAM" id="MobiDB-lite"/>
    </source>
</evidence>
<proteinExistence type="predicted"/>
<sequence>MQGDDSTRGSSSSDPSQMNIPGGSDAQTRNAHGGENSLVGNASGGSTQAENSQYRSQQMGYSVGPQSWNPYGLNPDIWGNHYMVNPICGNPCLMNPYWVHPSQVVCANPKCWHPQCINQQRIDILKQPDFVSQGENSQDPPTPSRTVQDPKPENVPQKRNVQARKSEEGSSKNDSIKHQNGSTVRSSVPKLPRRRIVTFDRVAAFGRQLSNYLPRPGRYGVLIYWGLALFVLLMAFMIYGYFTGNFHFEFEME</sequence>